<sequence>MIHHRTCIRLTRSTNRSLLNEVNEVSPDYMNQQVERSVTCIHCLYRFVPGANYQEIVNDLIMRTWEK</sequence>
<name>A0A0V0SH98_9BILA</name>
<dbReference type="Proteomes" id="UP000054630">
    <property type="component" value="Unassembled WGS sequence"/>
</dbReference>
<accession>A0A0V0SH98</accession>
<dbReference type="OrthoDB" id="5912072at2759"/>
<reference evidence="1 2" key="1">
    <citation type="submission" date="2015-01" db="EMBL/GenBank/DDBJ databases">
        <title>Evolution of Trichinella species and genotypes.</title>
        <authorList>
            <person name="Korhonen P.K."/>
            <person name="Edoardo P."/>
            <person name="Giuseppe L.R."/>
            <person name="Gasser R.B."/>
        </authorList>
    </citation>
    <scope>NUCLEOTIDE SEQUENCE [LARGE SCALE GENOMIC DNA]</scope>
    <source>
        <strain evidence="1">ISS37</strain>
    </source>
</reference>
<comment type="caution">
    <text evidence="1">The sequence shown here is derived from an EMBL/GenBank/DDBJ whole genome shotgun (WGS) entry which is preliminary data.</text>
</comment>
<gene>
    <name evidence="1" type="ORF">T07_11340</name>
</gene>
<proteinExistence type="predicted"/>
<dbReference type="AlphaFoldDB" id="A0A0V0SH98"/>
<evidence type="ECO:0000313" key="1">
    <source>
        <dbReference type="EMBL" id="KRX25685.1"/>
    </source>
</evidence>
<keyword evidence="2" id="KW-1185">Reference proteome</keyword>
<dbReference type="EMBL" id="JYDL01000011">
    <property type="protein sequence ID" value="KRX25685.1"/>
    <property type="molecule type" value="Genomic_DNA"/>
</dbReference>
<organism evidence="1 2">
    <name type="scientific">Trichinella nelsoni</name>
    <dbReference type="NCBI Taxonomy" id="6336"/>
    <lineage>
        <taxon>Eukaryota</taxon>
        <taxon>Metazoa</taxon>
        <taxon>Ecdysozoa</taxon>
        <taxon>Nematoda</taxon>
        <taxon>Enoplea</taxon>
        <taxon>Dorylaimia</taxon>
        <taxon>Trichinellida</taxon>
        <taxon>Trichinellidae</taxon>
        <taxon>Trichinella</taxon>
    </lineage>
</organism>
<protein>
    <submittedName>
        <fullName evidence="1">Uncharacterized protein</fullName>
    </submittedName>
</protein>
<evidence type="ECO:0000313" key="2">
    <source>
        <dbReference type="Proteomes" id="UP000054630"/>
    </source>
</evidence>